<evidence type="ECO:0000313" key="1">
    <source>
        <dbReference type="EMBL" id="BBM44414.1"/>
    </source>
</evidence>
<proteinExistence type="predicted"/>
<dbReference type="InterPro" id="IPR014942">
    <property type="entry name" value="AbiEii"/>
</dbReference>
<sequence>MTSEKLKGKIKSFSEKNNLKAQEVLQMYFFERFLARLEKSRYRVNFIIKGGFLISSIIGIQNRTTMDIDTTIKGLPVKEEIIKEIILEILNIEVNDEIEFVLGKIENIREISEYENYRLHLTANFEKIKNPLKIDITTGDVIIPSEIEYSYETIFKEKLNILVYSLETLIAEKYETIIKRNITTTRLRDFYDIYMIFKLKNDKIDVNNLKQAIWETAKNRNSIEEILESKEILEDVKNDEYLNKQWNIYKNENKYVDNIQFSEILKLLNKIADIVQE</sequence>
<dbReference type="OrthoDB" id="9808443at2"/>
<keyword evidence="2" id="KW-1185">Reference proteome</keyword>
<dbReference type="RefSeq" id="WP_155282420.1">
    <property type="nucleotide sequence ID" value="NZ_AP019831.1"/>
</dbReference>
<reference evidence="1 2" key="1">
    <citation type="submission" date="2019-07" db="EMBL/GenBank/DDBJ databases">
        <title>Complete Genome Sequence of Leptotrichia trevisanii Strain JMUB3870.</title>
        <authorList>
            <person name="Watanabe S."/>
            <person name="Cui L."/>
        </authorList>
    </citation>
    <scope>NUCLEOTIDE SEQUENCE [LARGE SCALE GENOMIC DNA]</scope>
    <source>
        <strain evidence="1 2">JMUB3870</strain>
    </source>
</reference>
<dbReference type="Pfam" id="PF08843">
    <property type="entry name" value="AbiEii"/>
    <property type="match status" value="1"/>
</dbReference>
<evidence type="ECO:0008006" key="3">
    <source>
        <dbReference type="Google" id="ProtNLM"/>
    </source>
</evidence>
<dbReference type="Proteomes" id="UP000422644">
    <property type="component" value="Chromosome"/>
</dbReference>
<accession>A0A510JYY0</accession>
<dbReference type="EMBL" id="AP019831">
    <property type="protein sequence ID" value="BBM44414.1"/>
    <property type="molecule type" value="Genomic_DNA"/>
</dbReference>
<dbReference type="AlphaFoldDB" id="A0A510JYY0"/>
<organism evidence="1 2">
    <name type="scientific">Leptotrichia trevisanii</name>
    <dbReference type="NCBI Taxonomy" id="109328"/>
    <lineage>
        <taxon>Bacteria</taxon>
        <taxon>Fusobacteriati</taxon>
        <taxon>Fusobacteriota</taxon>
        <taxon>Fusobacteriia</taxon>
        <taxon>Fusobacteriales</taxon>
        <taxon>Leptotrichiaceae</taxon>
        <taxon>Leptotrichia</taxon>
    </lineage>
</organism>
<name>A0A510JYY0_9FUSO</name>
<gene>
    <name evidence="1" type="ORF">JMUB3870_0521</name>
</gene>
<evidence type="ECO:0000313" key="2">
    <source>
        <dbReference type="Proteomes" id="UP000422644"/>
    </source>
</evidence>
<protein>
    <recommendedName>
        <fullName evidence="3">Abortive infection protein AbiGII</fullName>
    </recommendedName>
</protein>